<keyword evidence="3" id="KW-0597">Phosphoprotein</keyword>
<evidence type="ECO:0000256" key="6">
    <source>
        <dbReference type="ARBA" id="ARBA00023012"/>
    </source>
</evidence>
<dbReference type="GO" id="GO:0000155">
    <property type="term" value="F:phosphorelay sensor kinase activity"/>
    <property type="evidence" value="ECO:0007669"/>
    <property type="project" value="TreeGrafter"/>
</dbReference>
<dbReference type="InterPro" id="IPR003594">
    <property type="entry name" value="HATPase_dom"/>
</dbReference>
<evidence type="ECO:0000256" key="5">
    <source>
        <dbReference type="ARBA" id="ARBA00022777"/>
    </source>
</evidence>
<evidence type="ECO:0000256" key="4">
    <source>
        <dbReference type="ARBA" id="ARBA00022679"/>
    </source>
</evidence>
<dbReference type="PRINTS" id="PR00344">
    <property type="entry name" value="BCTRLSENSOR"/>
</dbReference>
<keyword evidence="6" id="KW-0902">Two-component regulatory system</keyword>
<evidence type="ECO:0000256" key="1">
    <source>
        <dbReference type="ARBA" id="ARBA00000085"/>
    </source>
</evidence>
<protein>
    <recommendedName>
        <fullName evidence="2">histidine kinase</fullName>
        <ecNumber evidence="2">2.7.13.3</ecNumber>
    </recommendedName>
</protein>
<dbReference type="GO" id="GO:0016036">
    <property type="term" value="P:cellular response to phosphate starvation"/>
    <property type="evidence" value="ECO:0007669"/>
    <property type="project" value="TreeGrafter"/>
</dbReference>
<dbReference type="EMBL" id="RPFL01000034">
    <property type="protein sequence ID" value="RPD84776.1"/>
    <property type="molecule type" value="Genomic_DNA"/>
</dbReference>
<dbReference type="InterPro" id="IPR004358">
    <property type="entry name" value="Sig_transdc_His_kin-like_C"/>
</dbReference>
<dbReference type="EC" id="2.7.13.3" evidence="2"/>
<comment type="caution">
    <text evidence="8">The sequence shown here is derived from an EMBL/GenBank/DDBJ whole genome shotgun (WGS) entry which is preliminary data.</text>
</comment>
<keyword evidence="9" id="KW-1185">Reference proteome</keyword>
<comment type="catalytic activity">
    <reaction evidence="1">
        <text>ATP + protein L-histidine = ADP + protein N-phospho-L-histidine.</text>
        <dbReference type="EC" id="2.7.13.3"/>
    </reaction>
</comment>
<sequence>MCSTTCSPCQGGKVQISLKPEGERHARFSVSDTDPGIAPEHIPRLTERFYRVDNSRSRQSGGTGLGLAIAKHALAAHDTKIEVESELSKGSTFSVLFELASGIPTGIKL</sequence>
<dbReference type="PANTHER" id="PTHR45453:SF1">
    <property type="entry name" value="PHOSPHATE REGULON SENSOR PROTEIN PHOR"/>
    <property type="match status" value="1"/>
</dbReference>
<evidence type="ECO:0000256" key="2">
    <source>
        <dbReference type="ARBA" id="ARBA00012438"/>
    </source>
</evidence>
<reference evidence="8 9" key="1">
    <citation type="submission" date="2018-11" db="EMBL/GenBank/DDBJ databases">
        <title>Neisseria weixii sp. nov. isolated from the rectal contents of plateau pika (Ochotona cruzoniae).</title>
        <authorList>
            <person name="Zhang G."/>
        </authorList>
    </citation>
    <scope>NUCLEOTIDE SEQUENCE [LARGE SCALE GENOMIC DNA]</scope>
    <source>
        <strain evidence="8 9">10009</strain>
    </source>
</reference>
<name>A0A3N4MT00_9NEIS</name>
<dbReference type="OrthoDB" id="9813151at2"/>
<dbReference type="PANTHER" id="PTHR45453">
    <property type="entry name" value="PHOSPHATE REGULON SENSOR PROTEIN PHOR"/>
    <property type="match status" value="1"/>
</dbReference>
<dbReference type="GO" id="GO:0004721">
    <property type="term" value="F:phosphoprotein phosphatase activity"/>
    <property type="evidence" value="ECO:0007669"/>
    <property type="project" value="TreeGrafter"/>
</dbReference>
<evidence type="ECO:0000259" key="7">
    <source>
        <dbReference type="PROSITE" id="PS50109"/>
    </source>
</evidence>
<gene>
    <name evidence="8" type="ORF">EGK74_10615</name>
</gene>
<dbReference type="InterPro" id="IPR036890">
    <property type="entry name" value="HATPase_C_sf"/>
</dbReference>
<dbReference type="SMART" id="SM00387">
    <property type="entry name" value="HATPase_c"/>
    <property type="match status" value="1"/>
</dbReference>
<feature type="domain" description="Histidine kinase" evidence="7">
    <location>
        <begin position="1"/>
        <end position="101"/>
    </location>
</feature>
<keyword evidence="5" id="KW-0418">Kinase</keyword>
<dbReference type="InterPro" id="IPR050351">
    <property type="entry name" value="BphY/WalK/GraS-like"/>
</dbReference>
<dbReference type="GO" id="GO:0005886">
    <property type="term" value="C:plasma membrane"/>
    <property type="evidence" value="ECO:0007669"/>
    <property type="project" value="TreeGrafter"/>
</dbReference>
<proteinExistence type="predicted"/>
<dbReference type="Gene3D" id="3.30.565.10">
    <property type="entry name" value="Histidine kinase-like ATPase, C-terminal domain"/>
    <property type="match status" value="1"/>
</dbReference>
<evidence type="ECO:0000313" key="9">
    <source>
        <dbReference type="Proteomes" id="UP000272412"/>
    </source>
</evidence>
<dbReference type="Pfam" id="PF02518">
    <property type="entry name" value="HATPase_c"/>
    <property type="match status" value="1"/>
</dbReference>
<evidence type="ECO:0000256" key="3">
    <source>
        <dbReference type="ARBA" id="ARBA00022553"/>
    </source>
</evidence>
<dbReference type="PROSITE" id="PS50109">
    <property type="entry name" value="HIS_KIN"/>
    <property type="match status" value="1"/>
</dbReference>
<evidence type="ECO:0000313" key="8">
    <source>
        <dbReference type="EMBL" id="RPD84776.1"/>
    </source>
</evidence>
<dbReference type="RefSeq" id="WP_123804757.1">
    <property type="nucleotide sequence ID" value="NZ_JBHSPY010000003.1"/>
</dbReference>
<accession>A0A3N4MT00</accession>
<dbReference type="SUPFAM" id="SSF55874">
    <property type="entry name" value="ATPase domain of HSP90 chaperone/DNA topoisomerase II/histidine kinase"/>
    <property type="match status" value="1"/>
</dbReference>
<dbReference type="Proteomes" id="UP000272412">
    <property type="component" value="Unassembled WGS sequence"/>
</dbReference>
<dbReference type="AlphaFoldDB" id="A0A3N4MT00"/>
<dbReference type="InterPro" id="IPR005467">
    <property type="entry name" value="His_kinase_dom"/>
</dbReference>
<organism evidence="8 9">
    <name type="scientific">Neisseria weixii</name>
    <dbReference type="NCBI Taxonomy" id="1853276"/>
    <lineage>
        <taxon>Bacteria</taxon>
        <taxon>Pseudomonadati</taxon>
        <taxon>Pseudomonadota</taxon>
        <taxon>Betaproteobacteria</taxon>
        <taxon>Neisseriales</taxon>
        <taxon>Neisseriaceae</taxon>
        <taxon>Neisseria</taxon>
    </lineage>
</organism>
<keyword evidence="4" id="KW-0808">Transferase</keyword>